<feature type="compositionally biased region" description="Basic residues" evidence="20">
    <location>
        <begin position="187"/>
        <end position="205"/>
    </location>
</feature>
<feature type="binding site" evidence="19">
    <location>
        <position position="157"/>
    </location>
    <ligand>
        <name>a divalent metal cation</name>
        <dbReference type="ChEBI" id="CHEBI:60240"/>
        <label>1</label>
        <note>catalytic</note>
    </ligand>
</feature>
<evidence type="ECO:0000256" key="1">
    <source>
        <dbReference type="ARBA" id="ARBA00001936"/>
    </source>
</evidence>
<reference evidence="23" key="1">
    <citation type="journal article" date="2014" name="Stand. Genomic Sci.">
        <title>Genome sequence of the exopolysaccharide-producing Salipiger mucosus type strain (DSM 16094(T)), a moderately halophilic member of the Roseobacter clade.</title>
        <authorList>
            <person name="Riedel T."/>
            <person name="Spring S."/>
            <person name="Fiebig A."/>
            <person name="Petersen J."/>
            <person name="Kyrpides N.C."/>
            <person name="Goker M."/>
            <person name="Klenk H.P."/>
        </authorList>
    </citation>
    <scope>NUCLEOTIDE SEQUENCE [LARGE SCALE GENOMIC DNA]</scope>
    <source>
        <strain evidence="23">DSM 16094</strain>
    </source>
</reference>
<evidence type="ECO:0000256" key="9">
    <source>
        <dbReference type="ARBA" id="ARBA00022801"/>
    </source>
</evidence>
<keyword evidence="10" id="KW-0269">Exonuclease</keyword>
<dbReference type="Pfam" id="PF00929">
    <property type="entry name" value="RNase_T"/>
    <property type="match status" value="1"/>
</dbReference>
<dbReference type="eggNOG" id="COG0847">
    <property type="taxonomic scope" value="Bacteria"/>
</dbReference>
<comment type="caution">
    <text evidence="22">The sequence shown here is derived from an EMBL/GenBank/DDBJ whole genome shotgun (WGS) entry which is preliminary data.</text>
</comment>
<dbReference type="SMART" id="SM00479">
    <property type="entry name" value="EXOIII"/>
    <property type="match status" value="1"/>
</dbReference>
<dbReference type="GO" id="GO:0003887">
    <property type="term" value="F:DNA-directed DNA polymerase activity"/>
    <property type="evidence" value="ECO:0007669"/>
    <property type="project" value="UniProtKB-KW"/>
</dbReference>
<comment type="subunit">
    <text evidence="15">DNA polymerase III contains a core (composed of alpha, epsilon and theta chains) that associates with a tau subunit. This core dimerizes to form the POLIII' complex. PolIII' associates with the gamma complex (composed of gamma, delta, delta', psi and chi chains) and with the beta chain to form the complete DNA polymerase III complex.</text>
</comment>
<dbReference type="GO" id="GO:0046872">
    <property type="term" value="F:metal ion binding"/>
    <property type="evidence" value="ECO:0007669"/>
    <property type="project" value="UniProtKB-KW"/>
</dbReference>
<dbReference type="EMBL" id="APVH01000015">
    <property type="protein sequence ID" value="EPX83482.1"/>
    <property type="molecule type" value="Genomic_DNA"/>
</dbReference>
<evidence type="ECO:0000313" key="23">
    <source>
        <dbReference type="Proteomes" id="UP000015347"/>
    </source>
</evidence>
<dbReference type="CDD" id="cd06131">
    <property type="entry name" value="DNA_pol_III_epsilon_Ecoli_like"/>
    <property type="match status" value="1"/>
</dbReference>
<dbReference type="HOGENOM" id="CLU_1011537_0_0_5"/>
<evidence type="ECO:0000256" key="7">
    <source>
        <dbReference type="ARBA" id="ARBA00022722"/>
    </source>
</evidence>
<dbReference type="InterPro" id="IPR013520">
    <property type="entry name" value="Ribonucl_H"/>
</dbReference>
<comment type="catalytic activity">
    <reaction evidence="16">
        <text>DNA(n) + a 2'-deoxyribonucleoside 5'-triphosphate = DNA(n+1) + diphosphate</text>
        <dbReference type="Rhea" id="RHEA:22508"/>
        <dbReference type="Rhea" id="RHEA-COMP:17339"/>
        <dbReference type="Rhea" id="RHEA-COMP:17340"/>
        <dbReference type="ChEBI" id="CHEBI:33019"/>
        <dbReference type="ChEBI" id="CHEBI:61560"/>
        <dbReference type="ChEBI" id="CHEBI:173112"/>
        <dbReference type="EC" id="2.7.7.7"/>
    </reaction>
</comment>
<feature type="binding site" evidence="18">
    <location>
        <position position="10"/>
    </location>
    <ligand>
        <name>substrate</name>
    </ligand>
</feature>
<keyword evidence="5 22" id="KW-0548">Nucleotidyltransferase</keyword>
<dbReference type="STRING" id="1123237.Salmuc_02090"/>
<evidence type="ECO:0000256" key="2">
    <source>
        <dbReference type="ARBA" id="ARBA00012417"/>
    </source>
</evidence>
<keyword evidence="9" id="KW-0378">Hydrolase</keyword>
<evidence type="ECO:0000313" key="22">
    <source>
        <dbReference type="EMBL" id="EPX83482.1"/>
    </source>
</evidence>
<comment type="cofactor">
    <cofactor evidence="19">
        <name>Mg(2+)</name>
        <dbReference type="ChEBI" id="CHEBI:18420"/>
    </cofactor>
    <cofactor evidence="19">
        <name>Mn(2+)</name>
        <dbReference type="ChEBI" id="CHEBI:29035"/>
    </cofactor>
    <text evidence="19">Binds 2 divalent metal cations. Magnesium or manganese.</text>
</comment>
<keyword evidence="13 19" id="KW-0464">Manganese</keyword>
<comment type="function">
    <text evidence="14">DNA polymerase III is a complex, multichain enzyme responsible for most of the replicative synthesis in bacteria. The epsilon subunit contain the editing function and is a proofreading 3'-5' exonuclease.</text>
</comment>
<dbReference type="FunFam" id="3.30.420.10:FF:000012">
    <property type="entry name" value="DNA polymerase III subunit epsilon"/>
    <property type="match status" value="1"/>
</dbReference>
<dbReference type="NCBIfam" id="TIGR00573">
    <property type="entry name" value="dnaq"/>
    <property type="match status" value="1"/>
</dbReference>
<evidence type="ECO:0000256" key="8">
    <source>
        <dbReference type="ARBA" id="ARBA00022723"/>
    </source>
</evidence>
<dbReference type="PANTHER" id="PTHR30231:SF41">
    <property type="entry name" value="DNA POLYMERASE III SUBUNIT EPSILON"/>
    <property type="match status" value="1"/>
</dbReference>
<dbReference type="GO" id="GO:0008408">
    <property type="term" value="F:3'-5' exonuclease activity"/>
    <property type="evidence" value="ECO:0007669"/>
    <property type="project" value="TreeGrafter"/>
</dbReference>
<dbReference type="PANTHER" id="PTHR30231">
    <property type="entry name" value="DNA POLYMERASE III SUBUNIT EPSILON"/>
    <property type="match status" value="1"/>
</dbReference>
<evidence type="ECO:0000256" key="3">
    <source>
        <dbReference type="ARBA" id="ARBA00020352"/>
    </source>
</evidence>
<dbReference type="InterPro" id="IPR036397">
    <property type="entry name" value="RNaseH_sf"/>
</dbReference>
<evidence type="ECO:0000256" key="15">
    <source>
        <dbReference type="ARBA" id="ARBA00026073"/>
    </source>
</evidence>
<evidence type="ECO:0000256" key="5">
    <source>
        <dbReference type="ARBA" id="ARBA00022695"/>
    </source>
</evidence>
<dbReference type="Gene3D" id="3.30.420.10">
    <property type="entry name" value="Ribonuclease H-like superfamily/Ribonuclease H"/>
    <property type="match status" value="1"/>
</dbReference>
<keyword evidence="23" id="KW-1185">Reference proteome</keyword>
<evidence type="ECO:0000256" key="4">
    <source>
        <dbReference type="ARBA" id="ARBA00022679"/>
    </source>
</evidence>
<feature type="binding site" evidence="18">
    <location>
        <position position="8"/>
    </location>
    <ligand>
        <name>substrate</name>
    </ligand>
</feature>
<proteinExistence type="predicted"/>
<feature type="binding site" evidence="18">
    <location>
        <position position="53"/>
    </location>
    <ligand>
        <name>substrate</name>
    </ligand>
</feature>
<dbReference type="GO" id="GO:0005829">
    <property type="term" value="C:cytosol"/>
    <property type="evidence" value="ECO:0007669"/>
    <property type="project" value="TreeGrafter"/>
</dbReference>
<dbReference type="EC" id="2.7.7.7" evidence="2"/>
<dbReference type="NCBIfam" id="NF004316">
    <property type="entry name" value="PRK05711.1"/>
    <property type="match status" value="1"/>
</dbReference>
<name>S9QV87_9RHOB</name>
<dbReference type="InterPro" id="IPR006309">
    <property type="entry name" value="DnaQ_proteo"/>
</dbReference>
<dbReference type="SUPFAM" id="SSF53098">
    <property type="entry name" value="Ribonuclease H-like"/>
    <property type="match status" value="1"/>
</dbReference>
<evidence type="ECO:0000256" key="17">
    <source>
        <dbReference type="PIRSR" id="PIRSR606309-1"/>
    </source>
</evidence>
<evidence type="ECO:0000256" key="11">
    <source>
        <dbReference type="ARBA" id="ARBA00022842"/>
    </source>
</evidence>
<feature type="binding site" evidence="19">
    <location>
        <position position="10"/>
    </location>
    <ligand>
        <name>a divalent metal cation</name>
        <dbReference type="ChEBI" id="CHEBI:60240"/>
        <label>1</label>
        <note>catalytic</note>
    </ligand>
</feature>
<feature type="binding site" evidence="18">
    <location>
        <position position="157"/>
    </location>
    <ligand>
        <name>substrate</name>
    </ligand>
</feature>
<dbReference type="RefSeq" id="WP_021120078.1">
    <property type="nucleotide sequence ID" value="NZ_KE557274.1"/>
</dbReference>
<evidence type="ECO:0000256" key="12">
    <source>
        <dbReference type="ARBA" id="ARBA00022932"/>
    </source>
</evidence>
<gene>
    <name evidence="22" type="ORF">Salmuc_02090</name>
</gene>
<feature type="compositionally biased region" description="Low complexity" evidence="20">
    <location>
        <begin position="206"/>
        <end position="216"/>
    </location>
</feature>
<dbReference type="InterPro" id="IPR006054">
    <property type="entry name" value="DnaQ"/>
</dbReference>
<dbReference type="InterPro" id="IPR012337">
    <property type="entry name" value="RNaseH-like_sf"/>
</dbReference>
<keyword evidence="12" id="KW-0239">DNA-directed DNA polymerase</keyword>
<keyword evidence="8 19" id="KW-0479">Metal-binding</keyword>
<dbReference type="OrthoDB" id="9804290at2"/>
<evidence type="ECO:0000256" key="14">
    <source>
        <dbReference type="ARBA" id="ARBA00025483"/>
    </source>
</evidence>
<comment type="cofactor">
    <cofactor evidence="1">
        <name>Mn(2+)</name>
        <dbReference type="ChEBI" id="CHEBI:29035"/>
    </cofactor>
</comment>
<feature type="binding site" evidence="19">
    <location>
        <position position="8"/>
    </location>
    <ligand>
        <name>a divalent metal cation</name>
        <dbReference type="ChEBI" id="CHEBI:60240"/>
        <label>1</label>
        <note>catalytic</note>
    </ligand>
</feature>
<dbReference type="GO" id="GO:0003677">
    <property type="term" value="F:DNA binding"/>
    <property type="evidence" value="ECO:0007669"/>
    <property type="project" value="InterPro"/>
</dbReference>
<keyword evidence="7" id="KW-0540">Nuclease</keyword>
<evidence type="ECO:0000256" key="20">
    <source>
        <dbReference type="SAM" id="MobiDB-lite"/>
    </source>
</evidence>
<evidence type="ECO:0000256" key="6">
    <source>
        <dbReference type="ARBA" id="ARBA00022705"/>
    </source>
</evidence>
<evidence type="ECO:0000256" key="16">
    <source>
        <dbReference type="ARBA" id="ARBA00049244"/>
    </source>
</evidence>
<dbReference type="Proteomes" id="UP000015347">
    <property type="component" value="Unassembled WGS sequence"/>
</dbReference>
<feature type="binding site" evidence="18">
    <location>
        <position position="58"/>
    </location>
    <ligand>
        <name>substrate</name>
    </ligand>
</feature>
<evidence type="ECO:0000256" key="19">
    <source>
        <dbReference type="PIRSR" id="PIRSR606309-3"/>
    </source>
</evidence>
<feature type="active site" description="Proton acceptor" evidence="17">
    <location>
        <position position="152"/>
    </location>
</feature>
<feature type="region of interest" description="Disordered" evidence="20">
    <location>
        <begin position="179"/>
        <end position="245"/>
    </location>
</feature>
<evidence type="ECO:0000256" key="18">
    <source>
        <dbReference type="PIRSR" id="PIRSR606309-2"/>
    </source>
</evidence>
<keyword evidence="11 19" id="KW-0460">Magnesium</keyword>
<feature type="domain" description="Exonuclease" evidence="21">
    <location>
        <begin position="3"/>
        <end position="174"/>
    </location>
</feature>
<protein>
    <recommendedName>
        <fullName evidence="3">DNA polymerase III subunit epsilon</fullName>
        <ecNumber evidence="2">2.7.7.7</ecNumber>
    </recommendedName>
</protein>
<keyword evidence="4 22" id="KW-0808">Transferase</keyword>
<evidence type="ECO:0000259" key="21">
    <source>
        <dbReference type="SMART" id="SM00479"/>
    </source>
</evidence>
<organism evidence="22 23">
    <name type="scientific">Salipiger mucosus DSM 16094</name>
    <dbReference type="NCBI Taxonomy" id="1123237"/>
    <lineage>
        <taxon>Bacteria</taxon>
        <taxon>Pseudomonadati</taxon>
        <taxon>Pseudomonadota</taxon>
        <taxon>Alphaproteobacteria</taxon>
        <taxon>Rhodobacterales</taxon>
        <taxon>Roseobacteraceae</taxon>
        <taxon>Salipiger</taxon>
    </lineage>
</organism>
<evidence type="ECO:0000256" key="13">
    <source>
        <dbReference type="ARBA" id="ARBA00023211"/>
    </source>
</evidence>
<accession>S9QV87</accession>
<keyword evidence="6" id="KW-0235">DNA replication</keyword>
<dbReference type="AlphaFoldDB" id="S9QV87"/>
<dbReference type="GO" id="GO:0045004">
    <property type="term" value="P:DNA replication proofreading"/>
    <property type="evidence" value="ECO:0007669"/>
    <property type="project" value="TreeGrafter"/>
</dbReference>
<evidence type="ECO:0000256" key="10">
    <source>
        <dbReference type="ARBA" id="ARBA00022839"/>
    </source>
</evidence>
<sequence>MQKDIVFDTETTGFSPEKGDRIVEVGCVELVNFVPTGREFHVYINPERSVPLEAAKIHGLKTDFLKDKPVFADIVDDFLEFIGDGRLVAHNATFDMKFIKAEVKKAGRPALTNSVVDSLVFARKKLPHKGSHSLDTLLNHYKIDKTSRSDGHGALIDAHLLAKLWLELNGGANYSLDLEKDQESKAPSKKRTRPNLRKGLARKATGRAGATSARTSNGPDTTPQPDEERRDSGTQASVENKILGLVEIKPSETEVCENKVFREANGFPEKGYMHE</sequence>